<dbReference type="GeneID" id="91573484"/>
<accession>A0ABS4YAT8</accession>
<reference evidence="2 3" key="1">
    <citation type="submission" date="2021-03" db="EMBL/GenBank/DDBJ databases">
        <title>Sequencing the genomes of 1000 actinobacteria strains.</title>
        <authorList>
            <person name="Klenk H.-P."/>
        </authorList>
    </citation>
    <scope>NUCLEOTIDE SEQUENCE [LARGE SCALE GENOMIC DNA]</scope>
    <source>
        <strain evidence="2 3">DSM 41480</strain>
    </source>
</reference>
<protein>
    <submittedName>
        <fullName evidence="2">Uncharacterized protein</fullName>
    </submittedName>
</protein>
<evidence type="ECO:0000256" key="1">
    <source>
        <dbReference type="SAM" id="MobiDB-lite"/>
    </source>
</evidence>
<evidence type="ECO:0000313" key="2">
    <source>
        <dbReference type="EMBL" id="MBP2405909.1"/>
    </source>
</evidence>
<feature type="region of interest" description="Disordered" evidence="1">
    <location>
        <begin position="23"/>
        <end position="42"/>
    </location>
</feature>
<name>A0ABS4YAT8_9ACTN</name>
<dbReference type="RefSeq" id="WP_278046349.1">
    <property type="nucleotide sequence ID" value="NZ_JAGIOH010000001.1"/>
</dbReference>
<dbReference type="EMBL" id="JAGIOH010000001">
    <property type="protein sequence ID" value="MBP2405909.1"/>
    <property type="molecule type" value="Genomic_DNA"/>
</dbReference>
<dbReference type="Proteomes" id="UP001519291">
    <property type="component" value="Unassembled WGS sequence"/>
</dbReference>
<organism evidence="2 3">
    <name type="scientific">Streptomyces syringium</name>
    <dbReference type="NCBI Taxonomy" id="76729"/>
    <lineage>
        <taxon>Bacteria</taxon>
        <taxon>Bacillati</taxon>
        <taxon>Actinomycetota</taxon>
        <taxon>Actinomycetes</taxon>
        <taxon>Kitasatosporales</taxon>
        <taxon>Streptomycetaceae</taxon>
        <taxon>Streptomyces</taxon>
    </lineage>
</organism>
<evidence type="ECO:0000313" key="3">
    <source>
        <dbReference type="Proteomes" id="UP001519291"/>
    </source>
</evidence>
<sequence>MASVRKDLEAITREVVLRIPARAAFSPAGDGRSGAPAADGHS</sequence>
<gene>
    <name evidence="2" type="ORF">JO379_005378</name>
</gene>
<comment type="caution">
    <text evidence="2">The sequence shown here is derived from an EMBL/GenBank/DDBJ whole genome shotgun (WGS) entry which is preliminary data.</text>
</comment>
<proteinExistence type="predicted"/>
<keyword evidence="3" id="KW-1185">Reference proteome</keyword>